<dbReference type="InterPro" id="IPR014001">
    <property type="entry name" value="Helicase_ATP-bd"/>
</dbReference>
<dbReference type="InterPro" id="IPR050520">
    <property type="entry name" value="INO80/SWR1_helicase"/>
</dbReference>
<feature type="region of interest" description="Disordered" evidence="19">
    <location>
        <begin position="1"/>
        <end position="60"/>
    </location>
</feature>
<dbReference type="InterPro" id="IPR038718">
    <property type="entry name" value="SNF2-like_sf"/>
</dbReference>
<dbReference type="PANTHER" id="PTHR45685">
    <property type="entry name" value="HELICASE SRCAP-RELATED"/>
    <property type="match status" value="1"/>
</dbReference>
<feature type="compositionally biased region" description="Acidic residues" evidence="19">
    <location>
        <begin position="805"/>
        <end position="826"/>
    </location>
</feature>
<name>A0A8H4R3I5_9AGAR</name>
<keyword evidence="13" id="KW-0804">Transcription</keyword>
<feature type="region of interest" description="Disordered" evidence="19">
    <location>
        <begin position="1590"/>
        <end position="1627"/>
    </location>
</feature>
<feature type="compositionally biased region" description="Acidic residues" evidence="19">
    <location>
        <begin position="678"/>
        <end position="694"/>
    </location>
</feature>
<feature type="domain" description="Helicase ATP-binding" evidence="20">
    <location>
        <begin position="876"/>
        <end position="1041"/>
    </location>
</feature>
<gene>
    <name evidence="22" type="ORF">D9613_000994</name>
</gene>
<dbReference type="InterPro" id="IPR001650">
    <property type="entry name" value="Helicase_C-like"/>
</dbReference>
<proteinExistence type="inferred from homology"/>
<evidence type="ECO:0000256" key="13">
    <source>
        <dbReference type="ARBA" id="ARBA00023163"/>
    </source>
</evidence>
<dbReference type="Gene3D" id="3.40.50.300">
    <property type="entry name" value="P-loop containing nucleotide triphosphate hydrolases"/>
    <property type="match status" value="1"/>
</dbReference>
<dbReference type="GO" id="GO:0005524">
    <property type="term" value="F:ATP binding"/>
    <property type="evidence" value="ECO:0007669"/>
    <property type="project" value="UniProtKB-KW"/>
</dbReference>
<feature type="compositionally biased region" description="Low complexity" evidence="19">
    <location>
        <begin position="695"/>
        <end position="723"/>
    </location>
</feature>
<comment type="function">
    <text evidence="15">Catalytic component of the SWR1 complex which mediates the ATP-dependent exchange of histone H2A for the H2A variant HZT1 leading to transcriptional regulation of selected genes by chromatin remodeling.</text>
</comment>
<evidence type="ECO:0000256" key="16">
    <source>
        <dbReference type="ARBA" id="ARBA00040599"/>
    </source>
</evidence>
<keyword evidence="8" id="KW-0067">ATP-binding</keyword>
<dbReference type="EC" id="3.6.4.12" evidence="4"/>
<evidence type="ECO:0000256" key="19">
    <source>
        <dbReference type="SAM" id="MobiDB-lite"/>
    </source>
</evidence>
<keyword evidence="6" id="KW-0378">Hydrolase</keyword>
<keyword evidence="12" id="KW-0010">Activator</keyword>
<feature type="region of interest" description="Disordered" evidence="19">
    <location>
        <begin position="610"/>
        <end position="829"/>
    </location>
</feature>
<feature type="compositionally biased region" description="Polar residues" evidence="19">
    <location>
        <begin position="294"/>
        <end position="306"/>
    </location>
</feature>
<comment type="subcellular location">
    <subcellularLocation>
        <location evidence="1">Nucleus</location>
    </subcellularLocation>
</comment>
<keyword evidence="10" id="KW-0805">Transcription regulation</keyword>
<dbReference type="GO" id="GO:0003678">
    <property type="term" value="F:DNA helicase activity"/>
    <property type="evidence" value="ECO:0007669"/>
    <property type="project" value="UniProtKB-EC"/>
</dbReference>
<dbReference type="PROSITE" id="PS51194">
    <property type="entry name" value="HELICASE_CTER"/>
    <property type="match status" value="1"/>
</dbReference>
<dbReference type="EMBL" id="JAACJL010000015">
    <property type="protein sequence ID" value="KAF4621127.1"/>
    <property type="molecule type" value="Genomic_DNA"/>
</dbReference>
<dbReference type="InterPro" id="IPR027417">
    <property type="entry name" value="P-loop_NTPase"/>
</dbReference>
<dbReference type="SUPFAM" id="SSF52540">
    <property type="entry name" value="P-loop containing nucleoside triphosphate hydrolases"/>
    <property type="match status" value="2"/>
</dbReference>
<dbReference type="Pfam" id="PF00271">
    <property type="entry name" value="Helicase_C"/>
    <property type="match status" value="1"/>
</dbReference>
<evidence type="ECO:0000256" key="3">
    <source>
        <dbReference type="ARBA" id="ARBA00011826"/>
    </source>
</evidence>
<feature type="compositionally biased region" description="Low complexity" evidence="19">
    <location>
        <begin position="251"/>
        <end position="263"/>
    </location>
</feature>
<dbReference type="GO" id="GO:0042393">
    <property type="term" value="F:histone binding"/>
    <property type="evidence" value="ECO:0007669"/>
    <property type="project" value="TreeGrafter"/>
</dbReference>
<dbReference type="GO" id="GO:0006338">
    <property type="term" value="P:chromatin remodeling"/>
    <property type="evidence" value="ECO:0007669"/>
    <property type="project" value="TreeGrafter"/>
</dbReference>
<protein>
    <recommendedName>
        <fullName evidence="16">Helicase SWR1</fullName>
        <ecNumber evidence="4">3.6.4.12</ecNumber>
    </recommendedName>
    <alternativeName>
        <fullName evidence="18">Helicase swr1</fullName>
    </alternativeName>
</protein>
<reference evidence="22 23" key="1">
    <citation type="submission" date="2019-12" db="EMBL/GenBank/DDBJ databases">
        <authorList>
            <person name="Floudas D."/>
            <person name="Bentzer J."/>
            <person name="Ahren D."/>
            <person name="Johansson T."/>
            <person name="Persson P."/>
            <person name="Tunlid A."/>
        </authorList>
    </citation>
    <scope>NUCLEOTIDE SEQUENCE [LARGE SCALE GENOMIC DNA]</scope>
    <source>
        <strain evidence="22 23">CBS 102.39</strain>
    </source>
</reference>
<evidence type="ECO:0000259" key="20">
    <source>
        <dbReference type="PROSITE" id="PS51192"/>
    </source>
</evidence>
<dbReference type="PANTHER" id="PTHR45685:SF1">
    <property type="entry name" value="HELICASE SRCAP"/>
    <property type="match status" value="1"/>
</dbReference>
<dbReference type="FunFam" id="3.40.50.10810:FF:000051">
    <property type="entry name" value="Helicase SWR1"/>
    <property type="match status" value="1"/>
</dbReference>
<dbReference type="GO" id="GO:0000812">
    <property type="term" value="C:Swr1 complex"/>
    <property type="evidence" value="ECO:0007669"/>
    <property type="project" value="TreeGrafter"/>
</dbReference>
<evidence type="ECO:0000256" key="8">
    <source>
        <dbReference type="ARBA" id="ARBA00022840"/>
    </source>
</evidence>
<evidence type="ECO:0000256" key="15">
    <source>
        <dbReference type="ARBA" id="ARBA00037570"/>
    </source>
</evidence>
<feature type="compositionally biased region" description="Basic and acidic residues" evidence="19">
    <location>
        <begin position="33"/>
        <end position="43"/>
    </location>
</feature>
<evidence type="ECO:0000256" key="14">
    <source>
        <dbReference type="ARBA" id="ARBA00023242"/>
    </source>
</evidence>
<dbReference type="InterPro" id="IPR000330">
    <property type="entry name" value="SNF2_N"/>
</dbReference>
<dbReference type="GO" id="GO:0003677">
    <property type="term" value="F:DNA binding"/>
    <property type="evidence" value="ECO:0007669"/>
    <property type="project" value="UniProtKB-KW"/>
</dbReference>
<evidence type="ECO:0000256" key="11">
    <source>
        <dbReference type="ARBA" id="ARBA00023125"/>
    </source>
</evidence>
<evidence type="ECO:0000256" key="1">
    <source>
        <dbReference type="ARBA" id="ARBA00004123"/>
    </source>
</evidence>
<feature type="domain" description="Helicase C-terminal" evidence="21">
    <location>
        <begin position="1394"/>
        <end position="1547"/>
    </location>
</feature>
<comment type="subunit">
    <text evidence="3">Component of the SWR1 chromatin-remodeling complex.</text>
</comment>
<evidence type="ECO:0000256" key="4">
    <source>
        <dbReference type="ARBA" id="ARBA00012551"/>
    </source>
</evidence>
<comment type="catalytic activity">
    <reaction evidence="17">
        <text>ATP + H2O = ADP + phosphate + H(+)</text>
        <dbReference type="Rhea" id="RHEA:13065"/>
        <dbReference type="ChEBI" id="CHEBI:15377"/>
        <dbReference type="ChEBI" id="CHEBI:15378"/>
        <dbReference type="ChEBI" id="CHEBI:30616"/>
        <dbReference type="ChEBI" id="CHEBI:43474"/>
        <dbReference type="ChEBI" id="CHEBI:456216"/>
        <dbReference type="EC" id="3.6.4.12"/>
    </reaction>
</comment>
<evidence type="ECO:0000256" key="12">
    <source>
        <dbReference type="ARBA" id="ARBA00023159"/>
    </source>
</evidence>
<feature type="region of interest" description="Disordered" evidence="19">
    <location>
        <begin position="337"/>
        <end position="357"/>
    </location>
</feature>
<evidence type="ECO:0000256" key="10">
    <source>
        <dbReference type="ARBA" id="ARBA00023015"/>
    </source>
</evidence>
<evidence type="ECO:0000256" key="5">
    <source>
        <dbReference type="ARBA" id="ARBA00022741"/>
    </source>
</evidence>
<dbReference type="CDD" id="cd18793">
    <property type="entry name" value="SF2_C_SNF"/>
    <property type="match status" value="1"/>
</dbReference>
<feature type="compositionally biased region" description="Acidic residues" evidence="19">
    <location>
        <begin position="774"/>
        <end position="788"/>
    </location>
</feature>
<dbReference type="GO" id="GO:0016887">
    <property type="term" value="F:ATP hydrolysis activity"/>
    <property type="evidence" value="ECO:0007669"/>
    <property type="project" value="TreeGrafter"/>
</dbReference>
<feature type="compositionally biased region" description="Acidic residues" evidence="19">
    <location>
        <begin position="629"/>
        <end position="663"/>
    </location>
</feature>
<feature type="compositionally biased region" description="Polar residues" evidence="19">
    <location>
        <begin position="752"/>
        <end position="766"/>
    </location>
</feature>
<sequence length="1650" mass="185251">MSGNEVDMSVAESTGTRASTARGRRRGGGIDGDVDRAKKDSKPAFRVVGTRNGAPTPVETDEARQAKVLAAKQLELDGIVDRHDDLVRELFHMENFTMMLSYDPPEAKADNTAVFREYKSKYDLIERAAPVAGPSRQTRGRRNEQRQVLTSTSISAQPPSAKKPAKGKGKATRTEILQTLQAVHNHKGKGKEREILPELETPLEDTSKTLRTSLETVSAPAAVFKGPPATPIPQRRSKRKSLHMTEPEPPISASIPAPIILDPADADLPDALPCPPSPVVQRSPEPPRKKSRRTNPGQTNATTTMLNGDVRAAEAPATSKNGINGVVYCPPEPPPLEESISTAPRRRSARHAEPPAIPNLSQNITKIKFRAPMEDNSPRAVLPPSNVAVQPSPSKFMVKKVKLIVRRPVPTLTNPKQIPPPPMYDYSLSKFLMSYTAIDDEDIDPEKLKQEAKEEAIIRERVVQFRNDGRFIPGTDVLFGTEPSDIHYISPQRTSRDIWDDIVAAVVAKGKSKQRKPLGKQIANQIASKVQSHFDGQENRKIRAKEQEEKRLRNLAKSTMKAVIAEWKKAVHHIRNKQREEQEAEERRLGHMHLDAILDQSGQLLETQQSDLTRGGLFGSRSRSGSIGDMDEDVDDEEGTADEDEGDGQGQQDEETDEEEDGDDNRTHDTKSMISSVAEDEEGQEEEEEEEDGDTTLLLGPMQTESHASSSRARSPTAASTTTGLDEEDPETSTNQLLGGANEELANADASDGSSKVSNARPTGASSPLLPEVGEAEQVDTDSMDVVEESQTQQHEETHPVDDSGAMEEDENQEKEAADEPDDDDQLAPLDSEIPEYLKPFAVAPVKWDPDKPVTPPLLLRGTLRPYQQSGLEWLASLHTNRLNGILADEMGLGKTIQTISLLAHLACDRGIWGPHLIVVPTSVLLNWEMEFKKFLPGFRVLSYHGSTKRRKELRQGWNDKYSFNVCITSYQLASRDAHIIKRKPWYYMILDEAHMIKNFRSQRWNILLMFRSYRRLLLTGTPLQNNLTELWALLQFLMSGSHFANLKEFGDWFSNPLEKAIEMGNILDDETMQRVSKLHTVLRPYLLRRLKRDVEKELPSKFEHLTLCPLSKRQRFLYDEFMSRAQTRDALDSGVYQKIANILMQLRKVCNHPDLFEVRPIVTSFAMPRSAAAEYEIKDLLVRRRFLQDEDERVNFDALGLQFINHQNVSLLASVATRSLDATNVIARSSKNLGDPPPYDTRTKAGWRKYAAYMQRAKTVARWSHVGYLNRLRCSRIPVYSTGLISVAKQLVKPILPYSIVDTRRNYLDNVFNVNKMVKSYADRAHQCSDLIKHFAFVTPPVVATDLPHIALAGYSTTIRSQPLEFDDLLHPINVKLKIAFPDPWLLQYDCGKMQRLATLLREKKTGGHRVLIFTQMTRVLDILEVFLNFHGYLYLRLDGATKIEDRQYITERFNADPRIFCFIASSRSGGVGINLTGADTVIFYDSDFNPQMDRQCEDRAHRIGQIRDVHIYRFVSQHTVEEAMLLKANQKRSLDDIVIQKGEFDWRTLFKDENALTKAMGELEDAEDRYAAAVAAREEFSLVGADEDDFGEVDGQRGASRNNARTATPGDVEGAGAGAGGEEEGGGIVDYLVAFVERDYGYFRDWRL</sequence>
<dbReference type="Proteomes" id="UP000521872">
    <property type="component" value="Unassembled WGS sequence"/>
</dbReference>
<comment type="caution">
    <text evidence="22">The sequence shown here is derived from an EMBL/GenBank/DDBJ whole genome shotgun (WGS) entry which is preliminary data.</text>
</comment>
<feature type="region of interest" description="Disordered" evidence="19">
    <location>
        <begin position="129"/>
        <end position="172"/>
    </location>
</feature>
<evidence type="ECO:0000259" key="21">
    <source>
        <dbReference type="PROSITE" id="PS51194"/>
    </source>
</evidence>
<dbReference type="SMART" id="SM00487">
    <property type="entry name" value="DEXDc"/>
    <property type="match status" value="1"/>
</dbReference>
<evidence type="ECO:0000256" key="2">
    <source>
        <dbReference type="ARBA" id="ARBA00009220"/>
    </source>
</evidence>
<dbReference type="SMART" id="SM00490">
    <property type="entry name" value="HELICc"/>
    <property type="match status" value="1"/>
</dbReference>
<accession>A0A8H4R3I5</accession>
<evidence type="ECO:0000313" key="23">
    <source>
        <dbReference type="Proteomes" id="UP000521872"/>
    </source>
</evidence>
<dbReference type="InterPro" id="IPR049730">
    <property type="entry name" value="SNF2/RAD54-like_C"/>
</dbReference>
<keyword evidence="5" id="KW-0547">Nucleotide-binding</keyword>
<evidence type="ECO:0000256" key="18">
    <source>
        <dbReference type="ARBA" id="ARBA00074297"/>
    </source>
</evidence>
<keyword evidence="11" id="KW-0238">DNA-binding</keyword>
<keyword evidence="7" id="KW-0347">Helicase</keyword>
<evidence type="ECO:0000256" key="7">
    <source>
        <dbReference type="ARBA" id="ARBA00022806"/>
    </source>
</evidence>
<feature type="region of interest" description="Disordered" evidence="19">
    <location>
        <begin position="220"/>
        <end position="308"/>
    </location>
</feature>
<dbReference type="Pfam" id="PF00176">
    <property type="entry name" value="SNF2-rel_dom"/>
    <property type="match status" value="1"/>
</dbReference>
<evidence type="ECO:0000256" key="17">
    <source>
        <dbReference type="ARBA" id="ARBA00047995"/>
    </source>
</evidence>
<comment type="similarity">
    <text evidence="2">Belongs to the SNF2/RAD54 helicase family. SWR1 subfamily.</text>
</comment>
<dbReference type="Gene3D" id="3.40.50.10810">
    <property type="entry name" value="Tandem AAA-ATPase domain"/>
    <property type="match status" value="1"/>
</dbReference>
<evidence type="ECO:0000256" key="6">
    <source>
        <dbReference type="ARBA" id="ARBA00022801"/>
    </source>
</evidence>
<evidence type="ECO:0000256" key="9">
    <source>
        <dbReference type="ARBA" id="ARBA00022853"/>
    </source>
</evidence>
<keyword evidence="14" id="KW-0539">Nucleus</keyword>
<dbReference type="PROSITE" id="PS51192">
    <property type="entry name" value="HELICASE_ATP_BIND_1"/>
    <property type="match status" value="1"/>
</dbReference>
<keyword evidence="9" id="KW-0156">Chromatin regulator</keyword>
<keyword evidence="23" id="KW-1185">Reference proteome</keyword>
<evidence type="ECO:0000313" key="22">
    <source>
        <dbReference type="EMBL" id="KAF4621127.1"/>
    </source>
</evidence>
<organism evidence="22 23">
    <name type="scientific">Agrocybe pediades</name>
    <dbReference type="NCBI Taxonomy" id="84607"/>
    <lineage>
        <taxon>Eukaryota</taxon>
        <taxon>Fungi</taxon>
        <taxon>Dikarya</taxon>
        <taxon>Basidiomycota</taxon>
        <taxon>Agaricomycotina</taxon>
        <taxon>Agaricomycetes</taxon>
        <taxon>Agaricomycetidae</taxon>
        <taxon>Agaricales</taxon>
        <taxon>Agaricineae</taxon>
        <taxon>Strophariaceae</taxon>
        <taxon>Agrocybe</taxon>
    </lineage>
</organism>